<dbReference type="VEuPathDB" id="FungiDB:ASPVEDRAFT_55556"/>
<feature type="transmembrane region" description="Helical" evidence="8">
    <location>
        <begin position="217"/>
        <end position="243"/>
    </location>
</feature>
<evidence type="ECO:0000259" key="9">
    <source>
        <dbReference type="PROSITE" id="PS50850"/>
    </source>
</evidence>
<dbReference type="Proteomes" id="UP000184073">
    <property type="component" value="Unassembled WGS sequence"/>
</dbReference>
<dbReference type="GeneID" id="63730602"/>
<feature type="transmembrane region" description="Helical" evidence="8">
    <location>
        <begin position="328"/>
        <end position="347"/>
    </location>
</feature>
<evidence type="ECO:0000256" key="1">
    <source>
        <dbReference type="ARBA" id="ARBA00004141"/>
    </source>
</evidence>
<gene>
    <name evidence="10" type="ORF">ASPVEDRAFT_55556</name>
</gene>
<dbReference type="GO" id="GO:0022857">
    <property type="term" value="F:transmembrane transporter activity"/>
    <property type="evidence" value="ECO:0007669"/>
    <property type="project" value="InterPro"/>
</dbReference>
<organism evidence="10 11">
    <name type="scientific">Aspergillus versicolor CBS 583.65</name>
    <dbReference type="NCBI Taxonomy" id="1036611"/>
    <lineage>
        <taxon>Eukaryota</taxon>
        <taxon>Fungi</taxon>
        <taxon>Dikarya</taxon>
        <taxon>Ascomycota</taxon>
        <taxon>Pezizomycotina</taxon>
        <taxon>Eurotiomycetes</taxon>
        <taxon>Eurotiomycetidae</taxon>
        <taxon>Eurotiales</taxon>
        <taxon>Aspergillaceae</taxon>
        <taxon>Aspergillus</taxon>
        <taxon>Aspergillus subgen. Nidulantes</taxon>
    </lineage>
</organism>
<dbReference type="GO" id="GO:0016020">
    <property type="term" value="C:membrane"/>
    <property type="evidence" value="ECO:0007669"/>
    <property type="project" value="UniProtKB-SubCell"/>
</dbReference>
<evidence type="ECO:0000256" key="3">
    <source>
        <dbReference type="ARBA" id="ARBA00022448"/>
    </source>
</evidence>
<dbReference type="InterPro" id="IPR036259">
    <property type="entry name" value="MFS_trans_sf"/>
</dbReference>
<dbReference type="SUPFAM" id="SSF103473">
    <property type="entry name" value="MFS general substrate transporter"/>
    <property type="match status" value="1"/>
</dbReference>
<dbReference type="InterPro" id="IPR050327">
    <property type="entry name" value="Proton-linked_MCT"/>
</dbReference>
<comment type="subcellular location">
    <subcellularLocation>
        <location evidence="1">Membrane</location>
        <topology evidence="1">Multi-pass membrane protein</topology>
    </subcellularLocation>
</comment>
<dbReference type="Pfam" id="PF07690">
    <property type="entry name" value="MFS_1"/>
    <property type="match status" value="1"/>
</dbReference>
<evidence type="ECO:0000256" key="8">
    <source>
        <dbReference type="SAM" id="Phobius"/>
    </source>
</evidence>
<dbReference type="InterPro" id="IPR011701">
    <property type="entry name" value="MFS"/>
</dbReference>
<keyword evidence="6 8" id="KW-0472">Membrane</keyword>
<dbReference type="PROSITE" id="PS50850">
    <property type="entry name" value="MFS"/>
    <property type="match status" value="1"/>
</dbReference>
<sequence>MHNLPSSDTVTAEYLSNTPRHTSPSGSDIGLHSHDAAPNERRHPRIEPAAIPNSVTECDEEKLTARTRSRESPTPVAPPPGGPPDGGFRAWSTVVGGFCGMFVSFGWISCIGVFIDYYKTHQLKNVATSAITWITSLEYFMMFFGGPFVGVLFDNFGPRWLILAGSFFHIFGLMMISISKEYYQFFLAQGICSPIGTAALFHCSITSVNTWFRRRRALALGVTFSGSGFGGIIFPIMITRIISVLDFGWAIRICAFTSLFLLVITNLTVSSRLNHQKKTPLCRPLDFVRPLRSVPFVLTSAATFFLYWGLFLPFAFIPTQAQRYGMSAYLASYLIAILNAGSVFGRIIPPWLADHFGRFNLMILTSIVSIILVLALWLPSRTNSTAIVFTVLYGFSSGSAVSLAPALVAQISEIREIGVRSGTYFAIAAFAALTGTPIAGALLPDPLGGSYLGLELFCAATMAVGAVLYVLARGVVPHGGWRIGIRV</sequence>
<feature type="region of interest" description="Disordered" evidence="7">
    <location>
        <begin position="1"/>
        <end position="85"/>
    </location>
</feature>
<keyword evidence="5 8" id="KW-1133">Transmembrane helix</keyword>
<feature type="compositionally biased region" description="Basic and acidic residues" evidence="7">
    <location>
        <begin position="61"/>
        <end position="71"/>
    </location>
</feature>
<dbReference type="EMBL" id="KV878133">
    <property type="protein sequence ID" value="OJJ05729.1"/>
    <property type="molecule type" value="Genomic_DNA"/>
</dbReference>
<feature type="compositionally biased region" description="Polar residues" evidence="7">
    <location>
        <begin position="1"/>
        <end position="26"/>
    </location>
</feature>
<evidence type="ECO:0000256" key="7">
    <source>
        <dbReference type="SAM" id="MobiDB-lite"/>
    </source>
</evidence>
<feature type="transmembrane region" description="Helical" evidence="8">
    <location>
        <begin position="249"/>
        <end position="273"/>
    </location>
</feature>
<evidence type="ECO:0000256" key="6">
    <source>
        <dbReference type="ARBA" id="ARBA00023136"/>
    </source>
</evidence>
<feature type="transmembrane region" description="Helical" evidence="8">
    <location>
        <begin position="359"/>
        <end position="380"/>
    </location>
</feature>
<keyword evidence="3" id="KW-0813">Transport</keyword>
<dbReference type="InterPro" id="IPR020846">
    <property type="entry name" value="MFS_dom"/>
</dbReference>
<dbReference type="Gene3D" id="1.20.1250.20">
    <property type="entry name" value="MFS general substrate transporter like domains"/>
    <property type="match status" value="1"/>
</dbReference>
<evidence type="ECO:0000256" key="2">
    <source>
        <dbReference type="ARBA" id="ARBA00006727"/>
    </source>
</evidence>
<feature type="transmembrane region" description="Helical" evidence="8">
    <location>
        <begin position="449"/>
        <end position="472"/>
    </location>
</feature>
<dbReference type="CDD" id="cd17352">
    <property type="entry name" value="MFS_MCT_SLC16"/>
    <property type="match status" value="1"/>
</dbReference>
<dbReference type="AlphaFoldDB" id="A0A1L9PW04"/>
<feature type="compositionally biased region" description="Basic and acidic residues" evidence="7">
    <location>
        <begin position="31"/>
        <end position="41"/>
    </location>
</feature>
<feature type="transmembrane region" description="Helical" evidence="8">
    <location>
        <begin position="294"/>
        <end position="316"/>
    </location>
</feature>
<feature type="transmembrane region" description="Helical" evidence="8">
    <location>
        <begin position="94"/>
        <end position="118"/>
    </location>
</feature>
<evidence type="ECO:0000256" key="5">
    <source>
        <dbReference type="ARBA" id="ARBA00022989"/>
    </source>
</evidence>
<accession>A0A1L9PW04</accession>
<feature type="transmembrane region" description="Helical" evidence="8">
    <location>
        <begin position="386"/>
        <end position="409"/>
    </location>
</feature>
<protein>
    <recommendedName>
        <fullName evidence="9">Major facilitator superfamily (MFS) profile domain-containing protein</fullName>
    </recommendedName>
</protein>
<evidence type="ECO:0000313" key="11">
    <source>
        <dbReference type="Proteomes" id="UP000184073"/>
    </source>
</evidence>
<feature type="transmembrane region" description="Helical" evidence="8">
    <location>
        <begin position="160"/>
        <end position="179"/>
    </location>
</feature>
<feature type="transmembrane region" description="Helical" evidence="8">
    <location>
        <begin position="130"/>
        <end position="153"/>
    </location>
</feature>
<dbReference type="OrthoDB" id="5667at2759"/>
<dbReference type="PANTHER" id="PTHR11360">
    <property type="entry name" value="MONOCARBOXYLATE TRANSPORTER"/>
    <property type="match status" value="1"/>
</dbReference>
<feature type="transmembrane region" description="Helical" evidence="8">
    <location>
        <begin position="185"/>
        <end position="205"/>
    </location>
</feature>
<name>A0A1L9PW04_ASPVE</name>
<proteinExistence type="inferred from homology"/>
<evidence type="ECO:0000256" key="4">
    <source>
        <dbReference type="ARBA" id="ARBA00022692"/>
    </source>
</evidence>
<keyword evidence="11" id="KW-1185">Reference proteome</keyword>
<evidence type="ECO:0000313" key="10">
    <source>
        <dbReference type="EMBL" id="OJJ05729.1"/>
    </source>
</evidence>
<reference evidence="11" key="1">
    <citation type="journal article" date="2017" name="Genome Biol.">
        <title>Comparative genomics reveals high biological diversity and specific adaptations in the industrially and medically important fungal genus Aspergillus.</title>
        <authorList>
            <person name="de Vries R.P."/>
            <person name="Riley R."/>
            <person name="Wiebenga A."/>
            <person name="Aguilar-Osorio G."/>
            <person name="Amillis S."/>
            <person name="Uchima C.A."/>
            <person name="Anderluh G."/>
            <person name="Asadollahi M."/>
            <person name="Askin M."/>
            <person name="Barry K."/>
            <person name="Battaglia E."/>
            <person name="Bayram O."/>
            <person name="Benocci T."/>
            <person name="Braus-Stromeyer S.A."/>
            <person name="Caldana C."/>
            <person name="Canovas D."/>
            <person name="Cerqueira G.C."/>
            <person name="Chen F."/>
            <person name="Chen W."/>
            <person name="Choi C."/>
            <person name="Clum A."/>
            <person name="Dos Santos R.A."/>
            <person name="Damasio A.R."/>
            <person name="Diallinas G."/>
            <person name="Emri T."/>
            <person name="Fekete E."/>
            <person name="Flipphi M."/>
            <person name="Freyberg S."/>
            <person name="Gallo A."/>
            <person name="Gournas C."/>
            <person name="Habgood R."/>
            <person name="Hainaut M."/>
            <person name="Harispe M.L."/>
            <person name="Henrissat B."/>
            <person name="Hilden K.S."/>
            <person name="Hope R."/>
            <person name="Hossain A."/>
            <person name="Karabika E."/>
            <person name="Karaffa L."/>
            <person name="Karanyi Z."/>
            <person name="Krasevec N."/>
            <person name="Kuo A."/>
            <person name="Kusch H."/>
            <person name="LaButti K."/>
            <person name="Lagendijk E.L."/>
            <person name="Lapidus A."/>
            <person name="Levasseur A."/>
            <person name="Lindquist E."/>
            <person name="Lipzen A."/>
            <person name="Logrieco A.F."/>
            <person name="MacCabe A."/>
            <person name="Maekelae M.R."/>
            <person name="Malavazi I."/>
            <person name="Melin P."/>
            <person name="Meyer V."/>
            <person name="Mielnichuk N."/>
            <person name="Miskei M."/>
            <person name="Molnar A.P."/>
            <person name="Mule G."/>
            <person name="Ngan C.Y."/>
            <person name="Orejas M."/>
            <person name="Orosz E."/>
            <person name="Ouedraogo J.P."/>
            <person name="Overkamp K.M."/>
            <person name="Park H.-S."/>
            <person name="Perrone G."/>
            <person name="Piumi F."/>
            <person name="Punt P.J."/>
            <person name="Ram A.F."/>
            <person name="Ramon A."/>
            <person name="Rauscher S."/>
            <person name="Record E."/>
            <person name="Riano-Pachon D.M."/>
            <person name="Robert V."/>
            <person name="Roehrig J."/>
            <person name="Ruller R."/>
            <person name="Salamov A."/>
            <person name="Salih N.S."/>
            <person name="Samson R.A."/>
            <person name="Sandor E."/>
            <person name="Sanguinetti M."/>
            <person name="Schuetze T."/>
            <person name="Sepcic K."/>
            <person name="Shelest E."/>
            <person name="Sherlock G."/>
            <person name="Sophianopoulou V."/>
            <person name="Squina F.M."/>
            <person name="Sun H."/>
            <person name="Susca A."/>
            <person name="Todd R.B."/>
            <person name="Tsang A."/>
            <person name="Unkles S.E."/>
            <person name="van de Wiele N."/>
            <person name="van Rossen-Uffink D."/>
            <person name="Oliveira J.V."/>
            <person name="Vesth T.C."/>
            <person name="Visser J."/>
            <person name="Yu J.-H."/>
            <person name="Zhou M."/>
            <person name="Andersen M.R."/>
            <person name="Archer D.B."/>
            <person name="Baker S.E."/>
            <person name="Benoit I."/>
            <person name="Brakhage A.A."/>
            <person name="Braus G.H."/>
            <person name="Fischer R."/>
            <person name="Frisvad J.C."/>
            <person name="Goldman G.H."/>
            <person name="Houbraken J."/>
            <person name="Oakley B."/>
            <person name="Pocsi I."/>
            <person name="Scazzocchio C."/>
            <person name="Seiboth B."/>
            <person name="vanKuyk P.A."/>
            <person name="Wortman J."/>
            <person name="Dyer P.S."/>
            <person name="Grigoriev I.V."/>
        </authorList>
    </citation>
    <scope>NUCLEOTIDE SEQUENCE [LARGE SCALE GENOMIC DNA]</scope>
    <source>
        <strain evidence="11">CBS 583.65</strain>
    </source>
</reference>
<feature type="domain" description="Major facilitator superfamily (MFS) profile" evidence="9">
    <location>
        <begin position="295"/>
        <end position="487"/>
    </location>
</feature>
<comment type="similarity">
    <text evidence="2">Belongs to the major facilitator superfamily. Monocarboxylate porter (TC 2.A.1.13) family.</text>
</comment>
<dbReference type="RefSeq" id="XP_040671491.1">
    <property type="nucleotide sequence ID" value="XM_040815091.1"/>
</dbReference>
<keyword evidence="4 8" id="KW-0812">Transmembrane</keyword>
<dbReference type="PANTHER" id="PTHR11360:SF224">
    <property type="entry name" value="MAJOR FACILITATOR SUPERFAMILY (MFS) PROFILE DOMAIN-CONTAINING PROTEIN-RELATED"/>
    <property type="match status" value="1"/>
</dbReference>
<feature type="transmembrane region" description="Helical" evidence="8">
    <location>
        <begin position="421"/>
        <end position="443"/>
    </location>
</feature>